<dbReference type="EMBL" id="JAINUF010000002">
    <property type="protein sequence ID" value="KAJ8376881.1"/>
    <property type="molecule type" value="Genomic_DNA"/>
</dbReference>
<organism evidence="1 2">
    <name type="scientific">Synaphobranchus kaupii</name>
    <name type="common">Kaup's arrowtooth eel</name>
    <dbReference type="NCBI Taxonomy" id="118154"/>
    <lineage>
        <taxon>Eukaryota</taxon>
        <taxon>Metazoa</taxon>
        <taxon>Chordata</taxon>
        <taxon>Craniata</taxon>
        <taxon>Vertebrata</taxon>
        <taxon>Euteleostomi</taxon>
        <taxon>Actinopterygii</taxon>
        <taxon>Neopterygii</taxon>
        <taxon>Teleostei</taxon>
        <taxon>Anguilliformes</taxon>
        <taxon>Synaphobranchidae</taxon>
        <taxon>Synaphobranchus</taxon>
    </lineage>
</organism>
<name>A0A9Q1G8D8_SYNKA</name>
<dbReference type="Proteomes" id="UP001152622">
    <property type="component" value="Chromosome 2"/>
</dbReference>
<proteinExistence type="predicted"/>
<sequence length="158" mass="17131">MVTCQVKASVIPKFLVIQWQKQKGRDEVTVVINGGGDQSLSMQSTASSLTPRLSRKCKGVLFTAALISAFVRLNPQRQSPSAGCARKFSLSVRCRSPGWVTPPLGREAWPPNRAVGERMGTARACFWSRGSGRIGLPGGYVLTAYQVTSLTDVLFLCL</sequence>
<protein>
    <submittedName>
        <fullName evidence="1">Uncharacterized protein</fullName>
    </submittedName>
</protein>
<reference evidence="1" key="1">
    <citation type="journal article" date="2023" name="Science">
        <title>Genome structures resolve the early diversification of teleost fishes.</title>
        <authorList>
            <person name="Parey E."/>
            <person name="Louis A."/>
            <person name="Montfort J."/>
            <person name="Bouchez O."/>
            <person name="Roques C."/>
            <person name="Iampietro C."/>
            <person name="Lluch J."/>
            <person name="Castinel A."/>
            <person name="Donnadieu C."/>
            <person name="Desvignes T."/>
            <person name="Floi Bucao C."/>
            <person name="Jouanno E."/>
            <person name="Wen M."/>
            <person name="Mejri S."/>
            <person name="Dirks R."/>
            <person name="Jansen H."/>
            <person name="Henkel C."/>
            <person name="Chen W.J."/>
            <person name="Zahm M."/>
            <person name="Cabau C."/>
            <person name="Klopp C."/>
            <person name="Thompson A.W."/>
            <person name="Robinson-Rechavi M."/>
            <person name="Braasch I."/>
            <person name="Lecointre G."/>
            <person name="Bobe J."/>
            <person name="Postlethwait J.H."/>
            <person name="Berthelot C."/>
            <person name="Roest Crollius H."/>
            <person name="Guiguen Y."/>
        </authorList>
    </citation>
    <scope>NUCLEOTIDE SEQUENCE</scope>
    <source>
        <strain evidence="1">WJC10195</strain>
    </source>
</reference>
<gene>
    <name evidence="1" type="ORF">SKAU_G00074610</name>
</gene>
<comment type="caution">
    <text evidence="1">The sequence shown here is derived from an EMBL/GenBank/DDBJ whole genome shotgun (WGS) entry which is preliminary data.</text>
</comment>
<accession>A0A9Q1G8D8</accession>
<evidence type="ECO:0000313" key="2">
    <source>
        <dbReference type="Proteomes" id="UP001152622"/>
    </source>
</evidence>
<dbReference type="AlphaFoldDB" id="A0A9Q1G8D8"/>
<evidence type="ECO:0000313" key="1">
    <source>
        <dbReference type="EMBL" id="KAJ8376881.1"/>
    </source>
</evidence>
<keyword evidence="2" id="KW-1185">Reference proteome</keyword>